<evidence type="ECO:0000259" key="11">
    <source>
        <dbReference type="PROSITE" id="PS50522"/>
    </source>
</evidence>
<dbReference type="InterPro" id="IPR043502">
    <property type="entry name" value="DNA/RNA_pol_sf"/>
</dbReference>
<feature type="binding site" evidence="9">
    <location>
        <position position="467"/>
    </location>
    <ligand>
        <name>Mg(2+)</name>
        <dbReference type="ChEBI" id="CHEBI:18420"/>
        <label>2</label>
    </ligand>
</feature>
<comment type="catalytic activity">
    <reaction evidence="8">
        <text>RNA(n) + a ribonucleoside 5'-triphosphate = RNA(n+1) + diphosphate</text>
        <dbReference type="Rhea" id="RHEA:21248"/>
        <dbReference type="Rhea" id="RHEA-COMP:14527"/>
        <dbReference type="Rhea" id="RHEA-COMP:17342"/>
        <dbReference type="ChEBI" id="CHEBI:33019"/>
        <dbReference type="ChEBI" id="CHEBI:61557"/>
        <dbReference type="ChEBI" id="CHEBI:140395"/>
        <dbReference type="EC" id="2.7.7.48"/>
    </reaction>
</comment>
<feature type="binding site" evidence="9">
    <location>
        <position position="466"/>
    </location>
    <ligand>
        <name>Mg(2+)</name>
        <dbReference type="ChEBI" id="CHEBI:18420"/>
        <label>2</label>
    </ligand>
</feature>
<keyword evidence="2 12" id="KW-0696">RNA-directed RNA polymerase</keyword>
<keyword evidence="9" id="KW-0460">Magnesium</keyword>
<keyword evidence="4" id="KW-0548">Nucleotidyltransferase</keyword>
<keyword evidence="3" id="KW-0808">Transferase</keyword>
<reference evidence="12" key="1">
    <citation type="submission" date="2019-05" db="EMBL/GenBank/DDBJ databases">
        <title>Metatranscriptomic reconstruction reveals RNA viruses with the potential to shape carbon cycling in soil.</title>
        <authorList>
            <person name="Starr E.P."/>
            <person name="Nuccio E."/>
            <person name="Pett-Ridge J."/>
            <person name="Banfield J.F."/>
            <person name="Firestone M.K."/>
        </authorList>
    </citation>
    <scope>NUCLEOTIDE SEQUENCE</scope>
    <source>
        <strain evidence="12">H1_Bulk_Litter_6_scaffold_308</strain>
    </source>
</reference>
<evidence type="ECO:0000256" key="9">
    <source>
        <dbReference type="PIRSR" id="PIRSR605093-1"/>
    </source>
</evidence>
<sequence length="704" mass="79488">MKSQADALLHVAEGICKDILLTYPALEGCLSKDFDRLALYCRTRGLKFFTLDLPNLDTLLLEGLEVGRLVLHGPVSRQVSSKIRVPKLFRGLWLRVFDNSACLRQDVDVNAIFFLRVLCTLGKKIAVECSERRVKAAVRAYHDIEWRLRSPTLDWAGNGFLDDYENSRYRHLGDSVYQPIQVPGFLPEVSSQEELQLEDRVPDMGTYRLLDQVQRVADLISDDLGIYDPIWFSTEREMNSRGIGFRHGTGAVAERILPHRRSDEWTWSAKLERVFQFRLCGTSAGSNIDIPNSHEPPSRLMAVPKTAKGPRLIASEPTSHMWCQQGMLAFFEDRLRAGICSSFIDLRDQQKSGDMVLQASLDRSLATVDLSDASDRLTCWTVERIFRGNPSVLNALHAARTRYIRDDISDIPSFLLTKKFASQGTAVTFPVQSIVFLCIALGVCLDGTVTRDSIRKLRGRVRVYGDDIIIPKYGYVRLIRVMEALQLKVNKAKSFVNGHFRESCGVDGYMGYDVTPVKPKTLVADSPASRQAVMDTSNNLFNKGLFYASDSCRSLLPARIQRGLRIVGVNDAGSAGLTSFCGGDESHLATRWNQRYHRVEVRVWSVRTRTRKETREGWSTLLDFFASKRNPEKARISSEFVDTRKASDGFSWEPSCYPARLNFGRSVETSPVSFTAGKRTRKGSNLQSRRLDPSWSRQVVRNNA</sequence>
<evidence type="ECO:0000256" key="6">
    <source>
        <dbReference type="ARBA" id="ARBA00022953"/>
    </source>
</evidence>
<proteinExistence type="predicted"/>
<dbReference type="Pfam" id="PF03431">
    <property type="entry name" value="RNA_replicase_B"/>
    <property type="match status" value="1"/>
</dbReference>
<feature type="compositionally biased region" description="Polar residues" evidence="10">
    <location>
        <begin position="695"/>
        <end position="704"/>
    </location>
</feature>
<evidence type="ECO:0000256" key="8">
    <source>
        <dbReference type="ARBA" id="ARBA00048744"/>
    </source>
</evidence>
<evidence type="ECO:0000256" key="7">
    <source>
        <dbReference type="ARBA" id="ARBA00030248"/>
    </source>
</evidence>
<comment type="cofactor">
    <cofactor evidence="9">
        <name>Mg(2+)</name>
        <dbReference type="ChEBI" id="CHEBI:18420"/>
    </cofactor>
    <text evidence="9">Binds 2 Mg(2+) per subunit.</text>
</comment>
<dbReference type="PROSITE" id="PS50522">
    <property type="entry name" value="RDRP_PHAGE"/>
    <property type="match status" value="1"/>
</dbReference>
<evidence type="ECO:0000256" key="10">
    <source>
        <dbReference type="SAM" id="MobiDB-lite"/>
    </source>
</evidence>
<evidence type="ECO:0000256" key="5">
    <source>
        <dbReference type="ARBA" id="ARBA00022741"/>
    </source>
</evidence>
<dbReference type="SUPFAM" id="SSF56672">
    <property type="entry name" value="DNA/RNA polymerases"/>
    <property type="match status" value="1"/>
</dbReference>
<evidence type="ECO:0000256" key="4">
    <source>
        <dbReference type="ARBA" id="ARBA00022695"/>
    </source>
</evidence>
<keyword evidence="6" id="KW-0693">Viral RNA replication</keyword>
<name>A0A514D3E5_9VIRU</name>
<dbReference type="InterPro" id="IPR005093">
    <property type="entry name" value="RNArep_beta"/>
</dbReference>
<feature type="binding site" evidence="9">
    <location>
        <position position="369"/>
    </location>
    <ligand>
        <name>Mg(2+)</name>
        <dbReference type="ChEBI" id="CHEBI:18420"/>
        <label>2</label>
    </ligand>
</feature>
<dbReference type="GO" id="GO:0003968">
    <property type="term" value="F:RNA-directed RNA polymerase activity"/>
    <property type="evidence" value="ECO:0007669"/>
    <property type="project" value="UniProtKB-KW"/>
</dbReference>
<accession>A0A514D3E5</accession>
<evidence type="ECO:0000256" key="2">
    <source>
        <dbReference type="ARBA" id="ARBA00022484"/>
    </source>
</evidence>
<evidence type="ECO:0000313" key="12">
    <source>
        <dbReference type="EMBL" id="QDH88127.1"/>
    </source>
</evidence>
<feature type="domain" description="RdRp catalytic" evidence="11">
    <location>
        <begin position="354"/>
        <end position="498"/>
    </location>
</feature>
<keyword evidence="5" id="KW-0547">Nucleotide-binding</keyword>
<evidence type="ECO:0000256" key="3">
    <source>
        <dbReference type="ARBA" id="ARBA00022679"/>
    </source>
</evidence>
<protein>
    <recommendedName>
        <fullName evidence="1">RNA-directed RNA polymerase</fullName>
        <ecNumber evidence="1">2.7.7.48</ecNumber>
    </recommendedName>
    <alternativeName>
        <fullName evidence="7">RNA replicase beta chain</fullName>
    </alternativeName>
</protein>
<dbReference type="GO" id="GO:0039694">
    <property type="term" value="P:viral RNA genome replication"/>
    <property type="evidence" value="ECO:0007669"/>
    <property type="project" value="InterPro"/>
</dbReference>
<dbReference type="EMBL" id="MN033866">
    <property type="protein sequence ID" value="QDH88127.1"/>
    <property type="molecule type" value="Genomic_RNA"/>
</dbReference>
<evidence type="ECO:0000256" key="1">
    <source>
        <dbReference type="ARBA" id="ARBA00012494"/>
    </source>
</evidence>
<dbReference type="InterPro" id="IPR007096">
    <property type="entry name" value="RNA-dir_Rpol_cat_phage"/>
</dbReference>
<dbReference type="GO" id="GO:0046872">
    <property type="term" value="F:metal ion binding"/>
    <property type="evidence" value="ECO:0007669"/>
    <property type="project" value="UniProtKB-KW"/>
</dbReference>
<dbReference type="GO" id="GO:0000166">
    <property type="term" value="F:nucleotide binding"/>
    <property type="evidence" value="ECO:0007669"/>
    <property type="project" value="UniProtKB-KW"/>
</dbReference>
<gene>
    <name evidence="12" type="ORF">H1BulkLitter6308_000003</name>
</gene>
<keyword evidence="9" id="KW-0479">Metal-binding</keyword>
<dbReference type="EC" id="2.7.7.48" evidence="1"/>
<feature type="region of interest" description="Disordered" evidence="10">
    <location>
        <begin position="674"/>
        <end position="704"/>
    </location>
</feature>
<organism evidence="12">
    <name type="scientific">Leviviridae sp</name>
    <dbReference type="NCBI Taxonomy" id="2027243"/>
    <lineage>
        <taxon>Viruses</taxon>
        <taxon>Riboviria</taxon>
        <taxon>Orthornavirae</taxon>
        <taxon>Lenarviricota</taxon>
        <taxon>Leviviricetes</taxon>
        <taxon>Norzivirales</taxon>
        <taxon>Fiersviridae</taxon>
    </lineage>
</organism>